<sequence>MVERIGSKNHNQTLDVSIDQQRDSKHFDDDGRVKRTGGFQVQLCGLVQYLNLVGVAIGYTIASAISMM</sequence>
<evidence type="ECO:0000256" key="1">
    <source>
        <dbReference type="SAM" id="MobiDB-lite"/>
    </source>
</evidence>
<keyword evidence="2" id="KW-1133">Transmembrane helix</keyword>
<name>A0A2Z6MQR6_TRISU</name>
<evidence type="ECO:0000256" key="2">
    <source>
        <dbReference type="SAM" id="Phobius"/>
    </source>
</evidence>
<proteinExistence type="predicted"/>
<reference evidence="4" key="1">
    <citation type="journal article" date="2017" name="Front. Plant Sci.">
        <title>Climate Clever Clovers: New Paradigm to Reduce the Environmental Footprint of Ruminants by Breeding Low Methanogenic Forages Utilizing Haplotype Variation.</title>
        <authorList>
            <person name="Kaur P."/>
            <person name="Appels R."/>
            <person name="Bayer P.E."/>
            <person name="Keeble-Gagnere G."/>
            <person name="Wang J."/>
            <person name="Hirakawa H."/>
            <person name="Shirasawa K."/>
            <person name="Vercoe P."/>
            <person name="Stefanova K."/>
            <person name="Durmic Z."/>
            <person name="Nichols P."/>
            <person name="Revell C."/>
            <person name="Isobe S.N."/>
            <person name="Edwards D."/>
            <person name="Erskine W."/>
        </authorList>
    </citation>
    <scope>NUCLEOTIDE SEQUENCE [LARGE SCALE GENOMIC DNA]</scope>
    <source>
        <strain evidence="4">cv. Daliak</strain>
    </source>
</reference>
<keyword evidence="4" id="KW-1185">Reference proteome</keyword>
<feature type="compositionally biased region" description="Polar residues" evidence="1">
    <location>
        <begin position="8"/>
        <end position="19"/>
    </location>
</feature>
<evidence type="ECO:0008006" key="5">
    <source>
        <dbReference type="Google" id="ProtNLM"/>
    </source>
</evidence>
<keyword evidence="2" id="KW-0472">Membrane</keyword>
<dbReference type="OrthoDB" id="10462795at2759"/>
<feature type="transmembrane region" description="Helical" evidence="2">
    <location>
        <begin position="46"/>
        <end position="65"/>
    </location>
</feature>
<accession>A0A2Z6MQR6</accession>
<keyword evidence="2" id="KW-0812">Transmembrane</keyword>
<organism evidence="3 4">
    <name type="scientific">Trifolium subterraneum</name>
    <name type="common">Subterranean clover</name>
    <dbReference type="NCBI Taxonomy" id="3900"/>
    <lineage>
        <taxon>Eukaryota</taxon>
        <taxon>Viridiplantae</taxon>
        <taxon>Streptophyta</taxon>
        <taxon>Embryophyta</taxon>
        <taxon>Tracheophyta</taxon>
        <taxon>Spermatophyta</taxon>
        <taxon>Magnoliopsida</taxon>
        <taxon>eudicotyledons</taxon>
        <taxon>Gunneridae</taxon>
        <taxon>Pentapetalae</taxon>
        <taxon>rosids</taxon>
        <taxon>fabids</taxon>
        <taxon>Fabales</taxon>
        <taxon>Fabaceae</taxon>
        <taxon>Papilionoideae</taxon>
        <taxon>50 kb inversion clade</taxon>
        <taxon>NPAAA clade</taxon>
        <taxon>Hologalegina</taxon>
        <taxon>IRL clade</taxon>
        <taxon>Trifolieae</taxon>
        <taxon>Trifolium</taxon>
    </lineage>
</organism>
<dbReference type="Proteomes" id="UP000242715">
    <property type="component" value="Unassembled WGS sequence"/>
</dbReference>
<protein>
    <recommendedName>
        <fullName evidence="5">Amino acid transporter transmembrane domain-containing protein</fullName>
    </recommendedName>
</protein>
<evidence type="ECO:0000313" key="3">
    <source>
        <dbReference type="EMBL" id="GAU25910.1"/>
    </source>
</evidence>
<dbReference type="EMBL" id="DF973324">
    <property type="protein sequence ID" value="GAU25910.1"/>
    <property type="molecule type" value="Genomic_DNA"/>
</dbReference>
<feature type="region of interest" description="Disordered" evidence="1">
    <location>
        <begin position="1"/>
        <end position="31"/>
    </location>
</feature>
<dbReference type="AlphaFoldDB" id="A0A2Z6MQR6"/>
<evidence type="ECO:0000313" key="4">
    <source>
        <dbReference type="Proteomes" id="UP000242715"/>
    </source>
</evidence>
<feature type="compositionally biased region" description="Basic and acidic residues" evidence="1">
    <location>
        <begin position="20"/>
        <end position="31"/>
    </location>
</feature>
<gene>
    <name evidence="3" type="ORF">TSUD_376290</name>
</gene>